<name>A0A183IFJ1_9BILA</name>
<organism evidence="3">
    <name type="scientific">Soboliphyme baturini</name>
    <dbReference type="NCBI Taxonomy" id="241478"/>
    <lineage>
        <taxon>Eukaryota</taxon>
        <taxon>Metazoa</taxon>
        <taxon>Ecdysozoa</taxon>
        <taxon>Nematoda</taxon>
        <taxon>Enoplea</taxon>
        <taxon>Dorylaimia</taxon>
        <taxon>Dioctophymatida</taxon>
        <taxon>Dioctophymatoidea</taxon>
        <taxon>Soboliphymatidae</taxon>
        <taxon>Soboliphyme</taxon>
    </lineage>
</organism>
<dbReference type="WBParaSite" id="SBAD_0000249801-mRNA-1">
    <property type="protein sequence ID" value="SBAD_0000249801-mRNA-1"/>
    <property type="gene ID" value="SBAD_0000249801"/>
</dbReference>
<dbReference type="EMBL" id="UZAM01007202">
    <property type="protein sequence ID" value="VDO97468.1"/>
    <property type="molecule type" value="Genomic_DNA"/>
</dbReference>
<evidence type="ECO:0000313" key="3">
    <source>
        <dbReference type="WBParaSite" id="SBAD_0000249801-mRNA-1"/>
    </source>
</evidence>
<evidence type="ECO:0000313" key="1">
    <source>
        <dbReference type="EMBL" id="VDO97468.1"/>
    </source>
</evidence>
<sequence length="97" mass="10452">MQAVAGLSTTTTDMNIKSTGRITIAESRLSWARPASVDGIQVTDGCNLVTESFQSTLVDDRLESVAKGDQTLDLGYPPYILQTSHVTSPTSHRVRQG</sequence>
<keyword evidence="2" id="KW-1185">Reference proteome</keyword>
<reference evidence="1 2" key="2">
    <citation type="submission" date="2018-11" db="EMBL/GenBank/DDBJ databases">
        <authorList>
            <consortium name="Pathogen Informatics"/>
        </authorList>
    </citation>
    <scope>NUCLEOTIDE SEQUENCE [LARGE SCALE GENOMIC DNA]</scope>
</reference>
<reference evidence="3" key="1">
    <citation type="submission" date="2016-06" db="UniProtKB">
        <authorList>
            <consortium name="WormBaseParasite"/>
        </authorList>
    </citation>
    <scope>IDENTIFICATION</scope>
</reference>
<dbReference type="AlphaFoldDB" id="A0A183IFJ1"/>
<proteinExistence type="predicted"/>
<gene>
    <name evidence="1" type="ORF">SBAD_LOCUS2386</name>
</gene>
<evidence type="ECO:0000313" key="2">
    <source>
        <dbReference type="Proteomes" id="UP000270296"/>
    </source>
</evidence>
<accession>A0A183IFJ1</accession>
<protein>
    <submittedName>
        <fullName evidence="3">DUF3060 domain-containing protein</fullName>
    </submittedName>
</protein>
<dbReference type="Proteomes" id="UP000270296">
    <property type="component" value="Unassembled WGS sequence"/>
</dbReference>